<dbReference type="GeneID" id="39577288"/>
<dbReference type="InterPro" id="IPR042098">
    <property type="entry name" value="TauD-like_sf"/>
</dbReference>
<feature type="domain" description="TauD/TfdA-like" evidence="6">
    <location>
        <begin position="11"/>
        <end position="289"/>
    </location>
</feature>
<organism evidence="7 8">
    <name type="scientific">Sodiomyces alkalinus (strain CBS 110278 / VKM F-3762 / F11)</name>
    <name type="common">Alkaliphilic filamentous fungus</name>
    <dbReference type="NCBI Taxonomy" id="1314773"/>
    <lineage>
        <taxon>Eukaryota</taxon>
        <taxon>Fungi</taxon>
        <taxon>Dikarya</taxon>
        <taxon>Ascomycota</taxon>
        <taxon>Pezizomycotina</taxon>
        <taxon>Sordariomycetes</taxon>
        <taxon>Hypocreomycetidae</taxon>
        <taxon>Glomerellales</taxon>
        <taxon>Plectosphaerellaceae</taxon>
        <taxon>Sodiomyces</taxon>
    </lineage>
</organism>
<dbReference type="EMBL" id="ML119056">
    <property type="protein sequence ID" value="ROT38297.1"/>
    <property type="molecule type" value="Genomic_DNA"/>
</dbReference>
<keyword evidence="8" id="KW-1185">Reference proteome</keyword>
<accession>A0A3N2PUW3</accession>
<dbReference type="Proteomes" id="UP000272025">
    <property type="component" value="Unassembled WGS sequence"/>
</dbReference>
<keyword evidence="3 7" id="KW-0223">Dioxygenase</keyword>
<dbReference type="Gene3D" id="3.60.130.10">
    <property type="entry name" value="Clavaminate synthase-like"/>
    <property type="match status" value="1"/>
</dbReference>
<dbReference type="InterPro" id="IPR003819">
    <property type="entry name" value="TauD/TfdA-like"/>
</dbReference>
<evidence type="ECO:0000256" key="4">
    <source>
        <dbReference type="ARBA" id="ARBA00023002"/>
    </source>
</evidence>
<keyword evidence="2" id="KW-0479">Metal-binding</keyword>
<keyword evidence="4" id="KW-0560">Oxidoreductase</keyword>
<evidence type="ECO:0000313" key="8">
    <source>
        <dbReference type="Proteomes" id="UP000272025"/>
    </source>
</evidence>
<reference evidence="7 8" key="1">
    <citation type="journal article" date="2018" name="Mol. Ecol.">
        <title>The obligate alkalophilic soda-lake fungus Sodiomyces alkalinus has shifted to a protein diet.</title>
        <authorList>
            <person name="Grum-Grzhimaylo A.A."/>
            <person name="Falkoski D.L."/>
            <person name="van den Heuvel J."/>
            <person name="Valero-Jimenez C.A."/>
            <person name="Min B."/>
            <person name="Choi I.G."/>
            <person name="Lipzen A."/>
            <person name="Daum C.G."/>
            <person name="Aanen D.K."/>
            <person name="Tsang A."/>
            <person name="Henrissat B."/>
            <person name="Bilanenko E.N."/>
            <person name="de Vries R.P."/>
            <person name="van Kan J.A.L."/>
            <person name="Grigoriev I.V."/>
            <person name="Debets A.J.M."/>
        </authorList>
    </citation>
    <scope>NUCLEOTIDE SEQUENCE [LARGE SCALE GENOMIC DNA]</scope>
    <source>
        <strain evidence="7 8">F11</strain>
    </source>
</reference>
<dbReference type="GO" id="GO:0046872">
    <property type="term" value="F:metal ion binding"/>
    <property type="evidence" value="ECO:0007669"/>
    <property type="project" value="UniProtKB-KW"/>
</dbReference>
<dbReference type="InterPro" id="IPR051178">
    <property type="entry name" value="TfdA_dioxygenase"/>
</dbReference>
<gene>
    <name evidence="7" type="ORF">SODALDRAFT_296890</name>
</gene>
<evidence type="ECO:0000256" key="3">
    <source>
        <dbReference type="ARBA" id="ARBA00022964"/>
    </source>
</evidence>
<proteinExistence type="inferred from homology"/>
<dbReference type="Pfam" id="PF02668">
    <property type="entry name" value="TauD"/>
    <property type="match status" value="1"/>
</dbReference>
<evidence type="ECO:0000313" key="7">
    <source>
        <dbReference type="EMBL" id="ROT38297.1"/>
    </source>
</evidence>
<dbReference type="RefSeq" id="XP_028466103.1">
    <property type="nucleotide sequence ID" value="XM_028608810.1"/>
</dbReference>
<sequence length="331" mass="37731">MSQLELIPQHDTFVAECRGVNWSKPISKEVKDQVQKAMDKYGVLIFRNTGLDDKRHIAFAALFGELDDMSPHLKVGRKLRLPDVEMFDVSNIDPDDNLITTSDPARIAMMKGNALWHSDLAFNSRRSGYSILRGHQLPPKGTGGDTEFLDARQAYDDLPQEMKQKIDGLVGNNSMWHNRKLAAPDYYKDLEPLDYPMSKHKMVTNHPATGRKMLFTPTYVHHIDGMSFEDSQALVKQLLDHASQPKYICRVEWLQDGDMIMWDNTAVMHRAVYDGSYFGKYRRDMRRTTSFDMGPEAHGLNDPNKTVRQGLNPVLTDKIVEPEVKVPAIKA</sequence>
<dbReference type="SUPFAM" id="SSF51197">
    <property type="entry name" value="Clavaminate synthase-like"/>
    <property type="match status" value="1"/>
</dbReference>
<dbReference type="PANTHER" id="PTHR43779:SF3">
    <property type="entry name" value="(3R)-3-[(CARBOXYMETHYL)AMINO]FATTY ACID OXYGENASE_DECARBOXYLASE"/>
    <property type="match status" value="1"/>
</dbReference>
<dbReference type="GO" id="GO:0051213">
    <property type="term" value="F:dioxygenase activity"/>
    <property type="evidence" value="ECO:0007669"/>
    <property type="project" value="UniProtKB-KW"/>
</dbReference>
<name>A0A3N2PUW3_SODAK</name>
<protein>
    <submittedName>
        <fullName evidence="7">Taurine catabolism dioxygenase</fullName>
    </submittedName>
</protein>
<evidence type="ECO:0000256" key="5">
    <source>
        <dbReference type="ARBA" id="ARBA00023004"/>
    </source>
</evidence>
<evidence type="ECO:0000259" key="6">
    <source>
        <dbReference type="Pfam" id="PF02668"/>
    </source>
</evidence>
<dbReference type="PANTHER" id="PTHR43779">
    <property type="entry name" value="DIOXYGENASE RV0097-RELATED"/>
    <property type="match status" value="1"/>
</dbReference>
<dbReference type="AlphaFoldDB" id="A0A3N2PUW3"/>
<evidence type="ECO:0000256" key="2">
    <source>
        <dbReference type="ARBA" id="ARBA00022723"/>
    </source>
</evidence>
<dbReference type="OrthoDB" id="5818554at2759"/>
<evidence type="ECO:0000256" key="1">
    <source>
        <dbReference type="ARBA" id="ARBA00005896"/>
    </source>
</evidence>
<keyword evidence="5" id="KW-0408">Iron</keyword>
<comment type="similarity">
    <text evidence="1">Belongs to the TfdA dioxygenase family.</text>
</comment>